<dbReference type="InterPro" id="IPR001206">
    <property type="entry name" value="Diacylglycerol_kinase_cat_dom"/>
</dbReference>
<dbReference type="Proteomes" id="UP000824139">
    <property type="component" value="Unassembled WGS sequence"/>
</dbReference>
<accession>A0A9D1FX23</accession>
<evidence type="ECO:0000256" key="4">
    <source>
        <dbReference type="ARBA" id="ARBA00022840"/>
    </source>
</evidence>
<keyword evidence="4" id="KW-0067">ATP-binding</keyword>
<name>A0A9D1FX23_9BACT</name>
<dbReference type="PROSITE" id="PS50146">
    <property type="entry name" value="DAGK"/>
    <property type="match status" value="1"/>
</dbReference>
<dbReference type="GO" id="GO:0005524">
    <property type="term" value="F:ATP binding"/>
    <property type="evidence" value="ECO:0007669"/>
    <property type="project" value="UniProtKB-KW"/>
</dbReference>
<evidence type="ECO:0000256" key="2">
    <source>
        <dbReference type="ARBA" id="ARBA00022741"/>
    </source>
</evidence>
<dbReference type="InterPro" id="IPR045540">
    <property type="entry name" value="YegS/DAGK_C"/>
</dbReference>
<organism evidence="6 7">
    <name type="scientific">Candidatus Scatenecus faecavium</name>
    <dbReference type="NCBI Taxonomy" id="2840915"/>
    <lineage>
        <taxon>Bacteria</taxon>
        <taxon>Candidatus Scatenecus</taxon>
    </lineage>
</organism>
<reference evidence="6" key="1">
    <citation type="submission" date="2020-10" db="EMBL/GenBank/DDBJ databases">
        <authorList>
            <person name="Gilroy R."/>
        </authorList>
    </citation>
    <scope>NUCLEOTIDE SEQUENCE</scope>
    <source>
        <strain evidence="6">CHK152-2994</strain>
    </source>
</reference>
<evidence type="ECO:0000256" key="3">
    <source>
        <dbReference type="ARBA" id="ARBA00022777"/>
    </source>
</evidence>
<dbReference type="InterPro" id="IPR016064">
    <property type="entry name" value="NAD/diacylglycerol_kinase_sf"/>
</dbReference>
<feature type="domain" description="DAGKc" evidence="5">
    <location>
        <begin position="1"/>
        <end position="121"/>
    </location>
</feature>
<dbReference type="GO" id="GO:0016301">
    <property type="term" value="F:kinase activity"/>
    <property type="evidence" value="ECO:0007669"/>
    <property type="project" value="UniProtKB-KW"/>
</dbReference>
<keyword evidence="2" id="KW-0547">Nucleotide-binding</keyword>
<gene>
    <name evidence="6" type="ORF">IAD41_08555</name>
</gene>
<keyword evidence="3" id="KW-0418">Kinase</keyword>
<keyword evidence="1" id="KW-0808">Transferase</keyword>
<evidence type="ECO:0000256" key="1">
    <source>
        <dbReference type="ARBA" id="ARBA00022679"/>
    </source>
</evidence>
<dbReference type="Gene3D" id="2.60.200.40">
    <property type="match status" value="1"/>
</dbReference>
<evidence type="ECO:0000259" key="5">
    <source>
        <dbReference type="PROSITE" id="PS50146"/>
    </source>
</evidence>
<dbReference type="SUPFAM" id="SSF111331">
    <property type="entry name" value="NAD kinase/diacylglycerol kinase-like"/>
    <property type="match status" value="1"/>
</dbReference>
<dbReference type="Gene3D" id="3.40.50.10330">
    <property type="entry name" value="Probable inorganic polyphosphate/atp-NAD kinase, domain 1"/>
    <property type="match status" value="1"/>
</dbReference>
<dbReference type="InterPro" id="IPR017438">
    <property type="entry name" value="ATP-NAD_kinase_N"/>
</dbReference>
<dbReference type="EMBL" id="DVJO01000182">
    <property type="protein sequence ID" value="HIS83637.1"/>
    <property type="molecule type" value="Genomic_DNA"/>
</dbReference>
<dbReference type="Pfam" id="PF19279">
    <property type="entry name" value="YegS_C"/>
    <property type="match status" value="1"/>
</dbReference>
<reference evidence="6" key="2">
    <citation type="journal article" date="2021" name="PeerJ">
        <title>Extensive microbial diversity within the chicken gut microbiome revealed by metagenomics and culture.</title>
        <authorList>
            <person name="Gilroy R."/>
            <person name="Ravi A."/>
            <person name="Getino M."/>
            <person name="Pursley I."/>
            <person name="Horton D.L."/>
            <person name="Alikhan N.F."/>
            <person name="Baker D."/>
            <person name="Gharbi K."/>
            <person name="Hall N."/>
            <person name="Watson M."/>
            <person name="Adriaenssens E.M."/>
            <person name="Foster-Nyarko E."/>
            <person name="Jarju S."/>
            <person name="Secka A."/>
            <person name="Antonio M."/>
            <person name="Oren A."/>
            <person name="Chaudhuri R.R."/>
            <person name="La Ragione R."/>
            <person name="Hildebrand F."/>
            <person name="Pallen M.J."/>
        </authorList>
    </citation>
    <scope>NUCLEOTIDE SEQUENCE</scope>
    <source>
        <strain evidence="6">CHK152-2994</strain>
    </source>
</reference>
<sequence length="285" mass="32100">MEKFLIVNNPNAGRRKAAKYKKNVIKFLLKRNAEFKSVGIDELSEVDFQEIKNVIAIGGDGTVNKIIPYIINTDKTLAIIPCGTANLLAAKLGISENIQKSLEVIEKNNIKQIDVMKVNEKFSILRTGFGYDSDIICKTPQSLKNKFGYFAYFLSGIIFALRLKQKKYTILHDGKKLSVLATCIIIANAGNMFKNLVSISNNCQLDDGLMEVFILKVKNPVMYFLEFLMILFNKKFSGSKAMYFQAKELLIKNDFTVAHIDGEKQKFKGDIDIKVAPKSVKVFSN</sequence>
<protein>
    <recommendedName>
        <fullName evidence="5">DAGKc domain-containing protein</fullName>
    </recommendedName>
</protein>
<dbReference type="SMART" id="SM00046">
    <property type="entry name" value="DAGKc"/>
    <property type="match status" value="1"/>
</dbReference>
<dbReference type="Pfam" id="PF00781">
    <property type="entry name" value="DAGK_cat"/>
    <property type="match status" value="1"/>
</dbReference>
<dbReference type="AlphaFoldDB" id="A0A9D1FX23"/>
<evidence type="ECO:0000313" key="6">
    <source>
        <dbReference type="EMBL" id="HIS83637.1"/>
    </source>
</evidence>
<evidence type="ECO:0000313" key="7">
    <source>
        <dbReference type="Proteomes" id="UP000824139"/>
    </source>
</evidence>
<comment type="caution">
    <text evidence="6">The sequence shown here is derived from an EMBL/GenBank/DDBJ whole genome shotgun (WGS) entry which is preliminary data.</text>
</comment>
<proteinExistence type="predicted"/>
<dbReference type="PANTHER" id="PTHR12358">
    <property type="entry name" value="SPHINGOSINE KINASE"/>
    <property type="match status" value="1"/>
</dbReference>
<dbReference type="PANTHER" id="PTHR12358:SF54">
    <property type="entry name" value="SPHINGOSINE KINASE RELATED PROTEIN"/>
    <property type="match status" value="1"/>
</dbReference>
<dbReference type="InterPro" id="IPR050187">
    <property type="entry name" value="Lipid_Phosphate_FormReg"/>
</dbReference>